<evidence type="ECO:0000256" key="5">
    <source>
        <dbReference type="ARBA" id="ARBA00022676"/>
    </source>
</evidence>
<dbReference type="VEuPathDB" id="FungiDB:PSTT_01396"/>
<keyword evidence="6" id="KW-0808">Transferase</keyword>
<keyword evidence="4" id="KW-0337">GPI-anchor biosynthesis</keyword>
<dbReference type="AlphaFoldDB" id="A0A2S4W385"/>
<evidence type="ECO:0000313" key="11">
    <source>
        <dbReference type="Proteomes" id="UP000239156"/>
    </source>
</evidence>
<dbReference type="Pfam" id="PF08288">
    <property type="entry name" value="PIGA"/>
    <property type="match status" value="1"/>
</dbReference>
<dbReference type="PANTHER" id="PTHR45871:SF1">
    <property type="entry name" value="PHOSPHATIDYLINOSITOL N-ACETYLGLUCOSAMINYLTRANSFERASE SUBUNIT A"/>
    <property type="match status" value="1"/>
</dbReference>
<dbReference type="Gene3D" id="3.40.50.2000">
    <property type="entry name" value="Glycogen Phosphorylase B"/>
    <property type="match status" value="2"/>
</dbReference>
<proteinExistence type="predicted"/>
<comment type="pathway">
    <text evidence="2">Glycolipid biosynthesis; glycosylphosphatidylinositol-anchor biosynthesis.</text>
</comment>
<evidence type="ECO:0000256" key="4">
    <source>
        <dbReference type="ARBA" id="ARBA00022502"/>
    </source>
</evidence>
<organism evidence="10 11">
    <name type="scientific">Puccinia striiformis</name>
    <dbReference type="NCBI Taxonomy" id="27350"/>
    <lineage>
        <taxon>Eukaryota</taxon>
        <taxon>Fungi</taxon>
        <taxon>Dikarya</taxon>
        <taxon>Basidiomycota</taxon>
        <taxon>Pucciniomycotina</taxon>
        <taxon>Pucciniomycetes</taxon>
        <taxon>Pucciniales</taxon>
        <taxon>Pucciniaceae</taxon>
        <taxon>Puccinia</taxon>
    </lineage>
</organism>
<evidence type="ECO:0000313" key="10">
    <source>
        <dbReference type="EMBL" id="POW16231.1"/>
    </source>
</evidence>
<sequence>MAGLESERLDGPSSSHRHRRLDIAMVSDYFYPNVGGVESHIYILSQKLIQRGHKVIVVTHHYGNRCGIRHLPAGLKVYHIPMGTLPFSSTAATVPNMFSALPLIRSILLREKIQILHAHQALSSIGLEATMHAKTLQIGIRTIFTDHSLFGLGGGGWAEVSGNKIVKGILSDIDSVICVSHTGKENTVLRAMLNPDIVYVIPNAIVADSFQPDRNKSRYSGGPCMYTSPSDPSPFYVLENHPTEIWFLGDPWKPTYHLVTIVCVSRLAYRKGIDLLIAAIPKLCQKHPTIRFLIGGTGPKLIELEQMREKFQTVIKPDQVKILGPIRADQVRNLMIQGDIFLNASLTEAFGMTLLEAACTGLLVVSTRVGGIPEVLPEGLIEFAEPEVDDLVQATERAIKVIQSGTHDPQKVHERVRGMYSWTDVAARTEHVYYEAFKIEPAPLIERFRRYERPESTLSLSPELFSYFGSGSIFGKVMCIVVMCQYIFMGFLDWWMPRDQIDYAPDFNYDAYVQAYGSD</sequence>
<dbReference type="SUPFAM" id="SSF53756">
    <property type="entry name" value="UDP-Glycosyltransferase/glycogen phosphorylase"/>
    <property type="match status" value="1"/>
</dbReference>
<feature type="domain" description="PIGA GPI anchor biosynthesis" evidence="9">
    <location>
        <begin position="60"/>
        <end position="152"/>
    </location>
</feature>
<reference evidence="10" key="1">
    <citation type="submission" date="2017-12" db="EMBL/GenBank/DDBJ databases">
        <title>Gene loss provides genomic basis for host adaptation in cereal stripe rust fungi.</title>
        <authorList>
            <person name="Xia C."/>
        </authorList>
    </citation>
    <scope>NUCLEOTIDE SEQUENCE [LARGE SCALE GENOMIC DNA]</scope>
    <source>
        <strain evidence="10">93-210</strain>
    </source>
</reference>
<dbReference type="InterPro" id="IPR013234">
    <property type="entry name" value="PIGA_GPI_anchor_biosynthesis"/>
</dbReference>
<name>A0A2S4W385_9BASI</name>
<evidence type="ECO:0000256" key="8">
    <source>
        <dbReference type="ARBA" id="ARBA00068617"/>
    </source>
</evidence>
<protein>
    <recommendedName>
        <fullName evidence="8">Phosphatidylinositol N-acetylglucosaminyltransferase GPI3 subunit</fullName>
        <ecNumber evidence="3">2.4.1.198</ecNumber>
    </recommendedName>
    <alternativeName>
        <fullName evidence="7">GlcNAc-PI synthesis protein</fullName>
    </alternativeName>
</protein>
<evidence type="ECO:0000256" key="2">
    <source>
        <dbReference type="ARBA" id="ARBA00004687"/>
    </source>
</evidence>
<dbReference type="EMBL" id="PKSL01000008">
    <property type="protein sequence ID" value="POW16231.1"/>
    <property type="molecule type" value="Genomic_DNA"/>
</dbReference>
<dbReference type="FunFam" id="3.40.50.2000:FF:000026">
    <property type="entry name" value="Phosphatidylinositol N-acetylglucosaminyltransferase subunit A"/>
    <property type="match status" value="1"/>
</dbReference>
<evidence type="ECO:0000256" key="1">
    <source>
        <dbReference type="ARBA" id="ARBA00003265"/>
    </source>
</evidence>
<accession>A0A2S4W385</accession>
<keyword evidence="11" id="KW-1185">Reference proteome</keyword>
<dbReference type="GO" id="GO:0006506">
    <property type="term" value="P:GPI anchor biosynthetic process"/>
    <property type="evidence" value="ECO:0007669"/>
    <property type="project" value="UniProtKB-KW"/>
</dbReference>
<dbReference type="VEuPathDB" id="FungiDB:PSHT_12448"/>
<evidence type="ECO:0000256" key="6">
    <source>
        <dbReference type="ARBA" id="ARBA00022679"/>
    </source>
</evidence>
<evidence type="ECO:0000256" key="3">
    <source>
        <dbReference type="ARBA" id="ARBA00012420"/>
    </source>
</evidence>
<comment type="caution">
    <text evidence="10">The sequence shown here is derived from an EMBL/GenBank/DDBJ whole genome shotgun (WGS) entry which is preliminary data.</text>
</comment>
<gene>
    <name evidence="10" type="ORF">PSTT_01396</name>
</gene>
<dbReference type="GO" id="GO:0017176">
    <property type="term" value="F:phosphatidylinositol N-acetylglucosaminyltransferase activity"/>
    <property type="evidence" value="ECO:0007669"/>
    <property type="project" value="UniProtKB-EC"/>
</dbReference>
<dbReference type="GO" id="GO:0000506">
    <property type="term" value="C:glycosylphosphatidylinositol-N-acetylglucosaminyltransferase (GPI-GnT) complex"/>
    <property type="evidence" value="ECO:0007669"/>
    <property type="project" value="TreeGrafter"/>
</dbReference>
<dbReference type="Proteomes" id="UP000239156">
    <property type="component" value="Unassembled WGS sequence"/>
</dbReference>
<comment type="function">
    <text evidence="1">Catalytic subunit in the complex catalyzing the transfer of N-acetylglucosamine from UDP-N-acetylglucosamine to phosphatidylinositol, the first step of GPI biosynthesis.</text>
</comment>
<evidence type="ECO:0000256" key="7">
    <source>
        <dbReference type="ARBA" id="ARBA00032160"/>
    </source>
</evidence>
<dbReference type="PANTHER" id="PTHR45871">
    <property type="entry name" value="N-ACETYLGLUCOSAMINYL-PHOSPHATIDYLINOSITOL BIOSYNTHETIC PROTEIN"/>
    <property type="match status" value="1"/>
</dbReference>
<dbReference type="EC" id="2.4.1.198" evidence="3"/>
<dbReference type="Pfam" id="PF13692">
    <property type="entry name" value="Glyco_trans_1_4"/>
    <property type="match status" value="1"/>
</dbReference>
<keyword evidence="5" id="KW-0328">Glycosyltransferase</keyword>
<evidence type="ECO:0000259" key="9">
    <source>
        <dbReference type="Pfam" id="PF08288"/>
    </source>
</evidence>